<dbReference type="EMBL" id="CM029039">
    <property type="protein sequence ID" value="KAG2639845.1"/>
    <property type="molecule type" value="Genomic_DNA"/>
</dbReference>
<reference evidence="1" key="1">
    <citation type="submission" date="2020-05" db="EMBL/GenBank/DDBJ databases">
        <title>WGS assembly of Panicum virgatum.</title>
        <authorList>
            <person name="Lovell J.T."/>
            <person name="Jenkins J."/>
            <person name="Shu S."/>
            <person name="Juenger T.E."/>
            <person name="Schmutz J."/>
        </authorList>
    </citation>
    <scope>NUCLEOTIDE SEQUENCE</scope>
    <source>
        <strain evidence="1">AP13</strain>
    </source>
</reference>
<sequence>MDTGGGALPAAHRRKRPLERGKYEQLDRVMDKMYKRNYWEDPAYAWRLRHFGLDLARDAAYENLFERAAREHEQQPPPPMILFCRLVGLRPCLIRKKIRFWYLARSLLFDN</sequence>
<evidence type="ECO:0000313" key="2">
    <source>
        <dbReference type="Proteomes" id="UP000823388"/>
    </source>
</evidence>
<comment type="caution">
    <text evidence="1">The sequence shown here is derived from an EMBL/GenBank/DDBJ whole genome shotgun (WGS) entry which is preliminary data.</text>
</comment>
<dbReference type="Proteomes" id="UP000823388">
    <property type="component" value="Chromosome 2K"/>
</dbReference>
<organism evidence="1 2">
    <name type="scientific">Panicum virgatum</name>
    <name type="common">Blackwell switchgrass</name>
    <dbReference type="NCBI Taxonomy" id="38727"/>
    <lineage>
        <taxon>Eukaryota</taxon>
        <taxon>Viridiplantae</taxon>
        <taxon>Streptophyta</taxon>
        <taxon>Embryophyta</taxon>
        <taxon>Tracheophyta</taxon>
        <taxon>Spermatophyta</taxon>
        <taxon>Magnoliopsida</taxon>
        <taxon>Liliopsida</taxon>
        <taxon>Poales</taxon>
        <taxon>Poaceae</taxon>
        <taxon>PACMAD clade</taxon>
        <taxon>Panicoideae</taxon>
        <taxon>Panicodae</taxon>
        <taxon>Paniceae</taxon>
        <taxon>Panicinae</taxon>
        <taxon>Panicum</taxon>
        <taxon>Panicum sect. Hiantes</taxon>
    </lineage>
</organism>
<proteinExistence type="predicted"/>
<protein>
    <submittedName>
        <fullName evidence="1">Uncharacterized protein</fullName>
    </submittedName>
</protein>
<dbReference type="AlphaFoldDB" id="A0A8T0VY01"/>
<keyword evidence="2" id="KW-1185">Reference proteome</keyword>
<name>A0A8T0VY01_PANVG</name>
<accession>A0A8T0VY01</accession>
<gene>
    <name evidence="1" type="ORF">PVAP13_2KG048000</name>
</gene>
<evidence type="ECO:0000313" key="1">
    <source>
        <dbReference type="EMBL" id="KAG2639845.1"/>
    </source>
</evidence>